<dbReference type="Gene3D" id="6.10.140.850">
    <property type="match status" value="1"/>
</dbReference>
<dbReference type="EMBL" id="BOMB01000004">
    <property type="protein sequence ID" value="GID10103.1"/>
    <property type="molecule type" value="Genomic_DNA"/>
</dbReference>
<dbReference type="InterPro" id="IPR005650">
    <property type="entry name" value="BlaI_family"/>
</dbReference>
<dbReference type="Gene3D" id="1.10.10.10">
    <property type="entry name" value="Winged helix-like DNA-binding domain superfamily/Winged helix DNA-binding domain"/>
    <property type="match status" value="1"/>
</dbReference>
<evidence type="ECO:0000313" key="5">
    <source>
        <dbReference type="EMBL" id="GID10103.1"/>
    </source>
</evidence>
<dbReference type="RefSeq" id="WP_203655212.1">
    <property type="nucleotide sequence ID" value="NZ_BAAAZM010000002.1"/>
</dbReference>
<dbReference type="SUPFAM" id="SSF46785">
    <property type="entry name" value="Winged helix' DNA-binding domain"/>
    <property type="match status" value="1"/>
</dbReference>
<evidence type="ECO:0000256" key="2">
    <source>
        <dbReference type="ARBA" id="ARBA00023015"/>
    </source>
</evidence>
<keyword evidence="6" id="KW-1185">Reference proteome</keyword>
<sequence length="123" mass="14009">MRRLGELESVVMNVLWDGSDSATVRDVREVLERDRPVAYTTVMTVLDHLHGKGMVRRERDGRAYRYQPVTSREEYHADLMADVLSGSSDQAATLLHFVDRIDPGQLAEMRRALAAAQRRAGRR</sequence>
<keyword evidence="2" id="KW-0805">Transcription regulation</keyword>
<proteinExistence type="inferred from homology"/>
<evidence type="ECO:0000256" key="1">
    <source>
        <dbReference type="ARBA" id="ARBA00011046"/>
    </source>
</evidence>
<organism evidence="5 6">
    <name type="scientific">Actinocatenispora rupis</name>
    <dbReference type="NCBI Taxonomy" id="519421"/>
    <lineage>
        <taxon>Bacteria</taxon>
        <taxon>Bacillati</taxon>
        <taxon>Actinomycetota</taxon>
        <taxon>Actinomycetes</taxon>
        <taxon>Micromonosporales</taxon>
        <taxon>Micromonosporaceae</taxon>
        <taxon>Actinocatenispora</taxon>
    </lineage>
</organism>
<dbReference type="InterPro" id="IPR036390">
    <property type="entry name" value="WH_DNA-bd_sf"/>
</dbReference>
<dbReference type="Proteomes" id="UP000612808">
    <property type="component" value="Unassembled WGS sequence"/>
</dbReference>
<comment type="caution">
    <text evidence="5">The sequence shown here is derived from an EMBL/GenBank/DDBJ whole genome shotgun (WGS) entry which is preliminary data.</text>
</comment>
<dbReference type="AlphaFoldDB" id="A0A8J3IWS3"/>
<reference evidence="5" key="1">
    <citation type="submission" date="2021-01" db="EMBL/GenBank/DDBJ databases">
        <title>Whole genome shotgun sequence of Actinocatenispora rupis NBRC 107355.</title>
        <authorList>
            <person name="Komaki H."/>
            <person name="Tamura T."/>
        </authorList>
    </citation>
    <scope>NUCLEOTIDE SEQUENCE</scope>
    <source>
        <strain evidence="5">NBRC 107355</strain>
    </source>
</reference>
<accession>A0A8J3IWS3</accession>
<keyword evidence="4" id="KW-0804">Transcription</keyword>
<keyword evidence="3" id="KW-0238">DNA-binding</keyword>
<dbReference type="InterPro" id="IPR036388">
    <property type="entry name" value="WH-like_DNA-bd_sf"/>
</dbReference>
<evidence type="ECO:0000256" key="3">
    <source>
        <dbReference type="ARBA" id="ARBA00023125"/>
    </source>
</evidence>
<dbReference type="Pfam" id="PF03965">
    <property type="entry name" value="Penicillinase_R"/>
    <property type="match status" value="1"/>
</dbReference>
<evidence type="ECO:0000313" key="6">
    <source>
        <dbReference type="Proteomes" id="UP000612808"/>
    </source>
</evidence>
<name>A0A8J3IWS3_9ACTN</name>
<protein>
    <submittedName>
        <fullName evidence="5">Penicillinase repressor</fullName>
    </submittedName>
</protein>
<comment type="similarity">
    <text evidence="1">Belongs to the BlaI transcriptional regulatory family.</text>
</comment>
<dbReference type="GO" id="GO:0003677">
    <property type="term" value="F:DNA binding"/>
    <property type="evidence" value="ECO:0007669"/>
    <property type="project" value="UniProtKB-KW"/>
</dbReference>
<gene>
    <name evidence="5" type="ORF">Aru02nite_09920</name>
</gene>
<dbReference type="PIRSF" id="PIRSF019455">
    <property type="entry name" value="CopR_AtkY"/>
    <property type="match status" value="1"/>
</dbReference>
<evidence type="ECO:0000256" key="4">
    <source>
        <dbReference type="ARBA" id="ARBA00023163"/>
    </source>
</evidence>
<dbReference type="GO" id="GO:0045892">
    <property type="term" value="P:negative regulation of DNA-templated transcription"/>
    <property type="evidence" value="ECO:0007669"/>
    <property type="project" value="InterPro"/>
</dbReference>